<evidence type="ECO:0000313" key="2">
    <source>
        <dbReference type="Proteomes" id="UP000289238"/>
    </source>
</evidence>
<comment type="caution">
    <text evidence="1">The sequence shown here is derived from an EMBL/GenBank/DDBJ whole genome shotgun (WGS) entry which is preliminary data.</text>
</comment>
<sequence>MFLDGWKLYSLKRKLQKSVENSTSNHFDNGNTQQIGIVFDARYVDKSQMLALAQDVFNGYELQLFGFSNTKTSEDLIENTSFSTRDFTVFGGIKNEALNMFLAKPFNILISYYDRENVFLQFVTSQSKASFKVGLPVEDLGINDLTISTDLDNITLFKIELVKYLKILKRIY</sequence>
<gene>
    <name evidence="1" type="ORF">DSM00_842</name>
</gene>
<proteinExistence type="predicted"/>
<dbReference type="Pfam" id="PF21857">
    <property type="entry name" value="DUF6913"/>
    <property type="match status" value="1"/>
</dbReference>
<name>A0A4Q0P907_9FLAO</name>
<dbReference type="AlphaFoldDB" id="A0A4Q0P907"/>
<evidence type="ECO:0000313" key="1">
    <source>
        <dbReference type="EMBL" id="RXG23230.1"/>
    </source>
</evidence>
<dbReference type="EMBL" id="QOVM01000002">
    <property type="protein sequence ID" value="RXG23230.1"/>
    <property type="molecule type" value="Genomic_DNA"/>
</dbReference>
<protein>
    <submittedName>
        <fullName evidence="1">Uncharacterized protein</fullName>
    </submittedName>
</protein>
<organism evidence="1 2">
    <name type="scientific">Leeuwenhoekiella aequorea</name>
    <dbReference type="NCBI Taxonomy" id="283736"/>
    <lineage>
        <taxon>Bacteria</taxon>
        <taxon>Pseudomonadati</taxon>
        <taxon>Bacteroidota</taxon>
        <taxon>Flavobacteriia</taxon>
        <taxon>Flavobacteriales</taxon>
        <taxon>Flavobacteriaceae</taxon>
        <taxon>Leeuwenhoekiella</taxon>
    </lineage>
</organism>
<accession>A0A4Q0P907</accession>
<dbReference type="Proteomes" id="UP000289238">
    <property type="component" value="Unassembled WGS sequence"/>
</dbReference>
<dbReference type="RefSeq" id="WP_128756773.1">
    <property type="nucleotide sequence ID" value="NZ_QOVM01000002.1"/>
</dbReference>
<dbReference type="OrthoDB" id="1430532at2"/>
<dbReference type="InterPro" id="IPR054207">
    <property type="entry name" value="DUF6913"/>
</dbReference>
<reference evidence="1 2" key="1">
    <citation type="submission" date="2018-07" db="EMBL/GenBank/DDBJ databases">
        <title>Leeuwenhoekiella genomics.</title>
        <authorList>
            <person name="Tahon G."/>
            <person name="Willems A."/>
        </authorList>
    </citation>
    <scope>NUCLEOTIDE SEQUENCE [LARGE SCALE GENOMIC DNA]</scope>
    <source>
        <strain evidence="1 2">LMG 22550</strain>
    </source>
</reference>
<keyword evidence="2" id="KW-1185">Reference proteome</keyword>